<dbReference type="PIRSF" id="PIRSF000654">
    <property type="entry name" value="Integrin-linked_kinase"/>
    <property type="match status" value="1"/>
</dbReference>
<dbReference type="GO" id="GO:0005524">
    <property type="term" value="F:ATP binding"/>
    <property type="evidence" value="ECO:0007669"/>
    <property type="project" value="UniProtKB-KW"/>
</dbReference>
<accession>A0A485KUP2</accession>
<dbReference type="EMBL" id="VJMH01005340">
    <property type="protein sequence ID" value="KAF0697188.1"/>
    <property type="molecule type" value="Genomic_DNA"/>
</dbReference>
<evidence type="ECO:0000256" key="2">
    <source>
        <dbReference type="ARBA" id="ARBA00022679"/>
    </source>
</evidence>
<dbReference type="Gene3D" id="1.10.510.10">
    <property type="entry name" value="Transferase(Phosphotransferase) domain 1"/>
    <property type="match status" value="1"/>
</dbReference>
<protein>
    <submittedName>
        <fullName evidence="8">Aste57867_12108 protein</fullName>
    </submittedName>
</protein>
<evidence type="ECO:0000256" key="5">
    <source>
        <dbReference type="ARBA" id="ARBA00022840"/>
    </source>
</evidence>
<dbReference type="SUPFAM" id="SSF56112">
    <property type="entry name" value="Protein kinase-like (PK-like)"/>
    <property type="match status" value="1"/>
</dbReference>
<evidence type="ECO:0000256" key="1">
    <source>
        <dbReference type="ARBA" id="ARBA00022527"/>
    </source>
</evidence>
<dbReference type="Proteomes" id="UP000332933">
    <property type="component" value="Unassembled WGS sequence"/>
</dbReference>
<evidence type="ECO:0000259" key="6">
    <source>
        <dbReference type="PROSITE" id="PS50011"/>
    </source>
</evidence>
<sequence length="321" mass="35748">MTSSSSIMQTQFIVEKELAKAIFGKILLCTDKATKERVVVKRLHIDSAKKQKSLVGFAKVLEDAEMEKRVHRALRDVGGHPHVLRLLKDFVEDGHDHFVLEYCARGELFHELESLPHNRLGPKRALECFEQITQSLAFLHSQGFAHGDLSLENVFVAADGTCKLGDMGLSTETKMQKRHAGGKFFYMAPELYVGTVEYDPVKADIWSLGIVLFMMLTGTPLFEKANPSDAGFRFVKSKGLRTICKEWQVDHLVPPDAMHLLDHMLQIQPTDRWSVDQIRAHPYVQAVAADSAATTALTALLHQCTLASQSTHNGTTAVRGA</sequence>
<dbReference type="PROSITE" id="PS50011">
    <property type="entry name" value="PROTEIN_KINASE_DOM"/>
    <property type="match status" value="1"/>
</dbReference>
<dbReference type="OrthoDB" id="541276at2759"/>
<dbReference type="AlphaFoldDB" id="A0A485KUP2"/>
<keyword evidence="5" id="KW-0067">ATP-binding</keyword>
<dbReference type="PANTHER" id="PTHR24345">
    <property type="entry name" value="SERINE/THREONINE-PROTEIN KINASE PLK"/>
    <property type="match status" value="1"/>
</dbReference>
<gene>
    <name evidence="8" type="primary">Aste57867_12108</name>
    <name evidence="7" type="ORF">As57867_012063</name>
    <name evidence="8" type="ORF">ASTE57867_12108</name>
</gene>
<keyword evidence="1" id="KW-0723">Serine/threonine-protein kinase</keyword>
<keyword evidence="2" id="KW-0808">Transferase</keyword>
<dbReference type="GO" id="GO:0005634">
    <property type="term" value="C:nucleus"/>
    <property type="evidence" value="ECO:0007669"/>
    <property type="project" value="TreeGrafter"/>
</dbReference>
<keyword evidence="3" id="KW-0547">Nucleotide-binding</keyword>
<proteinExistence type="predicted"/>
<name>A0A485KUP2_9STRA</name>
<dbReference type="GO" id="GO:0004674">
    <property type="term" value="F:protein serine/threonine kinase activity"/>
    <property type="evidence" value="ECO:0007669"/>
    <property type="project" value="UniProtKB-KW"/>
</dbReference>
<evidence type="ECO:0000256" key="3">
    <source>
        <dbReference type="ARBA" id="ARBA00022741"/>
    </source>
</evidence>
<keyword evidence="4" id="KW-0418">Kinase</keyword>
<evidence type="ECO:0000313" key="9">
    <source>
        <dbReference type="Proteomes" id="UP000332933"/>
    </source>
</evidence>
<dbReference type="InterPro" id="IPR000719">
    <property type="entry name" value="Prot_kinase_dom"/>
</dbReference>
<keyword evidence="9" id="KW-1185">Reference proteome</keyword>
<dbReference type="PANTHER" id="PTHR24345:SF91">
    <property type="entry name" value="SERINE_THREONINE-PROTEIN KINASE PLK4"/>
    <property type="match status" value="1"/>
</dbReference>
<reference evidence="7" key="2">
    <citation type="submission" date="2019-06" db="EMBL/GenBank/DDBJ databases">
        <title>Genomics analysis of Aphanomyces spp. identifies a new class of oomycete effector associated with host adaptation.</title>
        <authorList>
            <person name="Gaulin E."/>
        </authorList>
    </citation>
    <scope>NUCLEOTIDE SEQUENCE</scope>
    <source>
        <strain evidence="7">CBS 578.67</strain>
    </source>
</reference>
<evidence type="ECO:0000313" key="8">
    <source>
        <dbReference type="EMBL" id="VFT88962.1"/>
    </source>
</evidence>
<evidence type="ECO:0000313" key="7">
    <source>
        <dbReference type="EMBL" id="KAF0697188.1"/>
    </source>
</evidence>
<dbReference type="Pfam" id="PF00069">
    <property type="entry name" value="Pkinase"/>
    <property type="match status" value="1"/>
</dbReference>
<evidence type="ECO:0000256" key="4">
    <source>
        <dbReference type="ARBA" id="ARBA00022777"/>
    </source>
</evidence>
<dbReference type="EMBL" id="CAADRA010005361">
    <property type="protein sequence ID" value="VFT88962.1"/>
    <property type="molecule type" value="Genomic_DNA"/>
</dbReference>
<reference evidence="8 9" key="1">
    <citation type="submission" date="2019-03" db="EMBL/GenBank/DDBJ databases">
        <authorList>
            <person name="Gaulin E."/>
            <person name="Dumas B."/>
        </authorList>
    </citation>
    <scope>NUCLEOTIDE SEQUENCE [LARGE SCALE GENOMIC DNA]</scope>
    <source>
        <strain evidence="8">CBS 568.67</strain>
    </source>
</reference>
<dbReference type="InterPro" id="IPR011009">
    <property type="entry name" value="Kinase-like_dom_sf"/>
</dbReference>
<organism evidence="8 9">
    <name type="scientific">Aphanomyces stellatus</name>
    <dbReference type="NCBI Taxonomy" id="120398"/>
    <lineage>
        <taxon>Eukaryota</taxon>
        <taxon>Sar</taxon>
        <taxon>Stramenopiles</taxon>
        <taxon>Oomycota</taxon>
        <taxon>Saprolegniomycetes</taxon>
        <taxon>Saprolegniales</taxon>
        <taxon>Verrucalvaceae</taxon>
        <taxon>Aphanomyces</taxon>
    </lineage>
</organism>
<feature type="domain" description="Protein kinase" evidence="6">
    <location>
        <begin position="12"/>
        <end position="284"/>
    </location>
</feature>